<evidence type="ECO:0000256" key="25">
    <source>
        <dbReference type="ARBA" id="ARBA00051705"/>
    </source>
</evidence>
<dbReference type="OMA" id="MMTTSWG"/>
<dbReference type="SUPFAM" id="SSF53474">
    <property type="entry name" value="alpha/beta-Hydrolases"/>
    <property type="match status" value="1"/>
</dbReference>
<evidence type="ECO:0000256" key="4">
    <source>
        <dbReference type="ARBA" id="ARBA00013278"/>
    </source>
</evidence>
<dbReference type="InParanoid" id="H3B2C2"/>
<evidence type="ECO:0000256" key="28">
    <source>
        <dbReference type="ARBA" id="ARBA00052588"/>
    </source>
</evidence>
<dbReference type="eggNOG" id="KOG1838">
    <property type="taxonomic scope" value="Eukaryota"/>
</dbReference>
<dbReference type="EC" id="3.1.1.4" evidence="4"/>
<dbReference type="EMBL" id="AFYH01095750">
    <property type="status" value="NOT_ANNOTATED_CDS"/>
    <property type="molecule type" value="Genomic_DNA"/>
</dbReference>
<comment type="catalytic activity">
    <reaction evidence="31">
        <text>1,2-ditetradecanoyl-sn-glycero-3-phosphocholine + H2O = 2-tetradecanoyl-sn-glycero-3-phosphocholine + tetradecanoate + H(+)</text>
        <dbReference type="Rhea" id="RHEA:54404"/>
        <dbReference type="ChEBI" id="CHEBI:15377"/>
        <dbReference type="ChEBI" id="CHEBI:15378"/>
        <dbReference type="ChEBI" id="CHEBI:30807"/>
        <dbReference type="ChEBI" id="CHEBI:45240"/>
        <dbReference type="ChEBI" id="CHEBI:131738"/>
    </reaction>
    <physiologicalReaction direction="left-to-right" evidence="31">
        <dbReference type="Rhea" id="RHEA:54405"/>
    </physiologicalReaction>
</comment>
<evidence type="ECO:0000259" key="36">
    <source>
        <dbReference type="Pfam" id="PF00561"/>
    </source>
</evidence>
<evidence type="ECO:0000256" key="34">
    <source>
        <dbReference type="ARBA" id="ARBA00082158"/>
    </source>
</evidence>
<comment type="catalytic activity">
    <reaction evidence="18">
        <text>1-hexadecanoyl-2-glutaroyl-sn-glycero-3-phosphocholine + H2O = glutarate + 1-hexadecanoyl-sn-glycero-3-phosphocholine + H(+)</text>
        <dbReference type="Rhea" id="RHEA:41159"/>
        <dbReference type="ChEBI" id="CHEBI:15377"/>
        <dbReference type="ChEBI" id="CHEBI:15378"/>
        <dbReference type="ChEBI" id="CHEBI:30921"/>
        <dbReference type="ChEBI" id="CHEBI:72998"/>
        <dbReference type="ChEBI" id="CHEBI:77756"/>
    </reaction>
    <physiologicalReaction direction="left-to-right" evidence="18">
        <dbReference type="Rhea" id="RHEA:41160"/>
    </physiologicalReaction>
</comment>
<evidence type="ECO:0000256" key="35">
    <source>
        <dbReference type="PIRSR" id="PIRSR005211-1"/>
    </source>
</evidence>
<evidence type="ECO:0000256" key="3">
    <source>
        <dbReference type="ARBA" id="ARBA00013179"/>
    </source>
</evidence>
<reference evidence="37" key="2">
    <citation type="submission" date="2025-08" db="UniProtKB">
        <authorList>
            <consortium name="Ensembl"/>
        </authorList>
    </citation>
    <scope>IDENTIFICATION</scope>
</reference>
<sequence>SFSCIIRSLLVRSKNRLFYFLSPPFSQKPLLVGGQDFRSFLLKYCPIVQEKYYPTLWCFSGRLQTLVRVFIKSRPAVSYRNERIRTVDGGQISLDWLDNVCSERYNDPVTRPIVLILPGITGNSRQTYVLHMVRQAARHGYRSVVFNNRGFGGEELLTPRTFCAANSEDLERVIDHVRELYPRAPLLAVGVSMGGMILLNYLARKGSEETGIFGALTFSISWNAKESCISLEKPLNLLLFNLHLASNLRKAVYRHREVLQTKVDVDYVLQSRTIREFDERYTSQMFGYESCPDYYHDASPYHKLSQIKVPVLCLNAADDPFSPLHTIPLEMARKLPNVALLVTSHGGHIGFLEGLYPRCENYMDRVFGQFIKAAFEHPGELDKVCEEGQ</sequence>
<dbReference type="PANTHER" id="PTHR10794:SF60">
    <property type="entry name" value="PROTEIN ABHD1"/>
    <property type="match status" value="1"/>
</dbReference>
<evidence type="ECO:0000256" key="1">
    <source>
        <dbReference type="ARBA" id="ARBA00004606"/>
    </source>
</evidence>
<comment type="catalytic activity">
    <reaction evidence="22">
        <text>1-O-hexadecyl-2-nonadioyl-sn-glycero-3-phosphocholine + H2O = nonanedioate + 1-O-hexadecyl-sn-glycero-3-phosphocholine + H(+)</text>
        <dbReference type="Rhea" id="RHEA:54552"/>
        <dbReference type="ChEBI" id="CHEBI:15377"/>
        <dbReference type="ChEBI" id="CHEBI:15378"/>
        <dbReference type="ChEBI" id="CHEBI:64496"/>
        <dbReference type="ChEBI" id="CHEBI:78208"/>
        <dbReference type="ChEBI" id="CHEBI:138269"/>
    </reaction>
    <physiologicalReaction direction="left-to-right" evidence="22">
        <dbReference type="Rhea" id="RHEA:54553"/>
    </physiologicalReaction>
</comment>
<comment type="similarity">
    <text evidence="2">Belongs to the AB hydrolase superfamily. AB hydrolase 4 family.</text>
</comment>
<evidence type="ECO:0000256" key="33">
    <source>
        <dbReference type="ARBA" id="ARBA00071303"/>
    </source>
</evidence>
<evidence type="ECO:0000256" key="11">
    <source>
        <dbReference type="ARBA" id="ARBA00023136"/>
    </source>
</evidence>
<evidence type="ECO:0000256" key="20">
    <source>
        <dbReference type="ARBA" id="ARBA00050182"/>
    </source>
</evidence>
<dbReference type="GO" id="GO:0008970">
    <property type="term" value="F:phospholipase A1 activity"/>
    <property type="evidence" value="ECO:0007669"/>
    <property type="project" value="UniProtKB-EC"/>
</dbReference>
<dbReference type="AlphaFoldDB" id="H3B2C2"/>
<evidence type="ECO:0000256" key="7">
    <source>
        <dbReference type="ARBA" id="ARBA00022801"/>
    </source>
</evidence>
<evidence type="ECO:0000256" key="17">
    <source>
        <dbReference type="ARBA" id="ARBA00048288"/>
    </source>
</evidence>
<feature type="active site" description="Charge relay system" evidence="35">
    <location>
        <position position="192"/>
    </location>
</feature>
<keyword evidence="10" id="KW-0443">Lipid metabolism</keyword>
<dbReference type="GO" id="GO:0051793">
    <property type="term" value="P:medium-chain fatty acid catabolic process"/>
    <property type="evidence" value="ECO:0007669"/>
    <property type="project" value="TreeGrafter"/>
</dbReference>
<keyword evidence="5" id="KW-0719">Serine esterase</keyword>
<comment type="catalytic activity">
    <reaction evidence="21">
        <text>1-tetradecanoyl-2-(4Z,7Z,10Z,13Z,16Z,19Z-docosahexaenoyl)-sn-glycero-3-phosphocholine + H2O = 2-(4Z,7Z,10Z,13Z,16Z,19Z-docosahexaenoyl)-sn-glycero-3-phosphocholine + tetradecanoate + H(+)</text>
        <dbReference type="Rhea" id="RHEA:54400"/>
        <dbReference type="ChEBI" id="CHEBI:15377"/>
        <dbReference type="ChEBI" id="CHEBI:15378"/>
        <dbReference type="ChEBI" id="CHEBI:30807"/>
        <dbReference type="ChEBI" id="CHEBI:76085"/>
        <dbReference type="ChEBI" id="CHEBI:86162"/>
    </reaction>
    <physiologicalReaction direction="left-to-right" evidence="21">
        <dbReference type="Rhea" id="RHEA:54401"/>
    </physiologicalReaction>
</comment>
<keyword evidence="7" id="KW-0378">Hydrolase</keyword>
<evidence type="ECO:0000256" key="22">
    <source>
        <dbReference type="ARBA" id="ARBA00050276"/>
    </source>
</evidence>
<evidence type="ECO:0000256" key="19">
    <source>
        <dbReference type="ARBA" id="ARBA00050145"/>
    </source>
</evidence>
<comment type="catalytic activity">
    <reaction evidence="17">
        <text>1-hexadecanoyl-2-(9-oxononanoyl)-sn-glycero-3-phosphocholine + H2O = 9-oxononanoate + 1-hexadecanoyl-sn-glycero-3-phosphocholine + H(+)</text>
        <dbReference type="Rhea" id="RHEA:41179"/>
        <dbReference type="ChEBI" id="CHEBI:15377"/>
        <dbReference type="ChEBI" id="CHEBI:15378"/>
        <dbReference type="ChEBI" id="CHEBI:61042"/>
        <dbReference type="ChEBI" id="CHEBI:72998"/>
        <dbReference type="ChEBI" id="CHEBI:77812"/>
    </reaction>
    <physiologicalReaction direction="left-to-right" evidence="17">
        <dbReference type="Rhea" id="RHEA:41180"/>
    </physiologicalReaction>
</comment>
<comment type="catalytic activity">
    <reaction evidence="29">
        <text>1-octadecanoyl-2-octanoyl-sn-glycero-3-phosphocholine + H2O = 1-octadecanoyl-sn-glycero-3-phosphocholine + octanoate + H(+)</text>
        <dbReference type="Rhea" id="RHEA:54468"/>
        <dbReference type="ChEBI" id="CHEBI:15377"/>
        <dbReference type="ChEBI" id="CHEBI:15378"/>
        <dbReference type="ChEBI" id="CHEBI:25646"/>
        <dbReference type="ChEBI" id="CHEBI:73858"/>
        <dbReference type="ChEBI" id="CHEBI:138213"/>
    </reaction>
    <physiologicalReaction direction="left-to-right" evidence="29">
        <dbReference type="Rhea" id="RHEA:54469"/>
    </physiologicalReaction>
</comment>
<evidence type="ECO:0000313" key="37">
    <source>
        <dbReference type="Ensembl" id="ENSLACP00000016043.1"/>
    </source>
</evidence>
<dbReference type="GO" id="GO:0051792">
    <property type="term" value="P:medium-chain fatty acid biosynthetic process"/>
    <property type="evidence" value="ECO:0007669"/>
    <property type="project" value="TreeGrafter"/>
</dbReference>
<dbReference type="FunFam" id="3.40.50.1820:FF:000079">
    <property type="entry name" value="Abhydrolase domain-containing 3"/>
    <property type="match status" value="1"/>
</dbReference>
<keyword evidence="9" id="KW-1133">Transmembrane helix</keyword>
<evidence type="ECO:0000256" key="16">
    <source>
        <dbReference type="ARBA" id="ARBA00047611"/>
    </source>
</evidence>
<comment type="catalytic activity">
    <reaction evidence="20">
        <text>1-octadecanoyl-2-nonanoyl-sn-glycero-3-phosphocholine + H2O = nonanoate + 1-octadecanoyl-sn-glycero-3-phosphocholine + H(+)</text>
        <dbReference type="Rhea" id="RHEA:54472"/>
        <dbReference type="ChEBI" id="CHEBI:15377"/>
        <dbReference type="ChEBI" id="CHEBI:15378"/>
        <dbReference type="ChEBI" id="CHEBI:32361"/>
        <dbReference type="ChEBI" id="CHEBI:73858"/>
        <dbReference type="ChEBI" id="CHEBI:138214"/>
    </reaction>
    <physiologicalReaction direction="left-to-right" evidence="20">
        <dbReference type="Rhea" id="RHEA:54473"/>
    </physiologicalReaction>
</comment>
<dbReference type="EC" id="3.1.1.32" evidence="3"/>
<dbReference type="GO" id="GO:0046470">
    <property type="term" value="P:phosphatidylcholine metabolic process"/>
    <property type="evidence" value="ECO:0007669"/>
    <property type="project" value="UniProtKB-ARBA"/>
</dbReference>
<evidence type="ECO:0000256" key="32">
    <source>
        <dbReference type="ARBA" id="ARBA00059841"/>
    </source>
</evidence>
<proteinExistence type="inferred from homology"/>
<feature type="domain" description="AB hydrolase-1" evidence="36">
    <location>
        <begin position="112"/>
        <end position="354"/>
    </location>
</feature>
<dbReference type="Ensembl" id="ENSLACT00000016154.1">
    <property type="protein sequence ID" value="ENSLACP00000016043.1"/>
    <property type="gene ID" value="ENSLACG00000014128.1"/>
</dbReference>
<keyword evidence="8" id="KW-0735">Signal-anchor</keyword>
<evidence type="ECO:0000256" key="13">
    <source>
        <dbReference type="ARBA" id="ARBA00023422"/>
    </source>
</evidence>
<evidence type="ECO:0000256" key="10">
    <source>
        <dbReference type="ARBA" id="ARBA00023098"/>
    </source>
</evidence>
<evidence type="ECO:0000256" key="6">
    <source>
        <dbReference type="ARBA" id="ARBA00022692"/>
    </source>
</evidence>
<dbReference type="Bgee" id="ENSLACG00000014128">
    <property type="expression patterns" value="Expressed in muscle tissue"/>
</dbReference>
<comment type="catalytic activity">
    <reaction evidence="13">
        <text>a 1,2-diacyl-sn-glycero-3-phosphocholine + H2O = a 1-acyl-sn-glycero-3-phosphocholine + a fatty acid + H(+)</text>
        <dbReference type="Rhea" id="RHEA:15801"/>
        <dbReference type="ChEBI" id="CHEBI:15377"/>
        <dbReference type="ChEBI" id="CHEBI:15378"/>
        <dbReference type="ChEBI" id="CHEBI:28868"/>
        <dbReference type="ChEBI" id="CHEBI:57643"/>
        <dbReference type="ChEBI" id="CHEBI:58168"/>
        <dbReference type="EC" id="3.1.1.4"/>
    </reaction>
    <physiologicalReaction direction="left-to-right" evidence="13">
        <dbReference type="Rhea" id="RHEA:15802"/>
    </physiologicalReaction>
</comment>
<keyword evidence="38" id="KW-1185">Reference proteome</keyword>
<evidence type="ECO:0000256" key="27">
    <source>
        <dbReference type="ARBA" id="ARBA00052144"/>
    </source>
</evidence>
<evidence type="ECO:0000256" key="12">
    <source>
        <dbReference type="ARBA" id="ARBA00023264"/>
    </source>
</evidence>
<organism evidence="37 38">
    <name type="scientific">Latimeria chalumnae</name>
    <name type="common">Coelacanth</name>
    <dbReference type="NCBI Taxonomy" id="7897"/>
    <lineage>
        <taxon>Eukaryota</taxon>
        <taxon>Metazoa</taxon>
        <taxon>Chordata</taxon>
        <taxon>Craniata</taxon>
        <taxon>Vertebrata</taxon>
        <taxon>Euteleostomi</taxon>
        <taxon>Coelacanthiformes</taxon>
        <taxon>Coelacanthidae</taxon>
        <taxon>Latimeria</taxon>
    </lineage>
</organism>
<comment type="catalytic activity">
    <reaction evidence="23">
        <text>1-octadecanoyl-2-pentanoyl-sn-glycero-3-phosphocholine + H2O = pentanoate + 1-octadecanoyl-sn-glycero-3-phosphocholine + H(+)</text>
        <dbReference type="Rhea" id="RHEA:54460"/>
        <dbReference type="ChEBI" id="CHEBI:15377"/>
        <dbReference type="ChEBI" id="CHEBI:15378"/>
        <dbReference type="ChEBI" id="CHEBI:31011"/>
        <dbReference type="ChEBI" id="CHEBI:73858"/>
        <dbReference type="ChEBI" id="CHEBI:138211"/>
    </reaction>
    <physiologicalReaction direction="left-to-right" evidence="23">
        <dbReference type="Rhea" id="RHEA:54461"/>
    </physiologicalReaction>
</comment>
<dbReference type="GO" id="GO:0016020">
    <property type="term" value="C:membrane"/>
    <property type="evidence" value="ECO:0007669"/>
    <property type="project" value="UniProtKB-SubCell"/>
</dbReference>
<reference evidence="37" key="3">
    <citation type="submission" date="2025-09" db="UniProtKB">
        <authorList>
            <consortium name="Ensembl"/>
        </authorList>
    </citation>
    <scope>IDENTIFICATION</scope>
</reference>
<dbReference type="InterPro" id="IPR000073">
    <property type="entry name" value="AB_hydrolase_1"/>
</dbReference>
<comment type="catalytic activity">
    <reaction evidence="27">
        <text>1-tetradecanoyl-2-(9Z,12Z-octadecadienoyl)-sn-glycero-3-phosphocholine + H2O = 2-(9Z,12Z-octadecadienoyl)-sn-glycero-3-phosphocholine + tetradecanoate + H(+)</text>
        <dbReference type="Rhea" id="RHEA:54388"/>
        <dbReference type="ChEBI" id="CHEBI:15377"/>
        <dbReference type="ChEBI" id="CHEBI:15378"/>
        <dbReference type="ChEBI" id="CHEBI:30807"/>
        <dbReference type="ChEBI" id="CHEBI:76084"/>
        <dbReference type="ChEBI" id="CHEBI:86094"/>
    </reaction>
    <physiologicalReaction direction="left-to-right" evidence="27">
        <dbReference type="Rhea" id="RHEA:54389"/>
    </physiologicalReaction>
</comment>
<dbReference type="STRING" id="7897.ENSLACP00000016043"/>
<protein>
    <recommendedName>
        <fullName evidence="33">Phospholipase ABHD3</fullName>
        <ecNumber evidence="3">3.1.1.32</ecNumber>
        <ecNumber evidence="4">3.1.1.4</ecNumber>
    </recommendedName>
    <alternativeName>
        <fullName evidence="34">Abhydrolase domain-containing protein 3</fullName>
    </alternativeName>
</protein>
<comment type="catalytic activity">
    <reaction evidence="25">
        <text>1-tetradecanoyl-2-(9Z,12Z-octadecadienoyl)-sn-glycero-3-phosphocholine + H2O = 1-tetradecanoyl-sn-glycero-3-phosphocholine + (9Z,12Z)-octadecadienoate + H(+)</text>
        <dbReference type="Rhea" id="RHEA:54392"/>
        <dbReference type="ChEBI" id="CHEBI:15377"/>
        <dbReference type="ChEBI" id="CHEBI:15378"/>
        <dbReference type="ChEBI" id="CHEBI:30245"/>
        <dbReference type="ChEBI" id="CHEBI:64489"/>
        <dbReference type="ChEBI" id="CHEBI:86094"/>
    </reaction>
    <physiologicalReaction direction="left-to-right" evidence="25">
        <dbReference type="Rhea" id="RHEA:54393"/>
    </physiologicalReaction>
</comment>
<dbReference type="InterPro" id="IPR029058">
    <property type="entry name" value="AB_hydrolase_fold"/>
</dbReference>
<keyword evidence="6" id="KW-0812">Transmembrane</keyword>
<keyword evidence="11" id="KW-0472">Membrane</keyword>
<comment type="catalytic activity">
    <reaction evidence="30">
        <text>1-hexadecanoyl-2-nonadioyl-sn-glycero-3-phosphocholine + H2O = nonanedioate + 1-hexadecanoyl-sn-glycero-3-phosphocholine + H(+)</text>
        <dbReference type="Rhea" id="RHEA:41388"/>
        <dbReference type="ChEBI" id="CHEBI:15377"/>
        <dbReference type="ChEBI" id="CHEBI:15378"/>
        <dbReference type="ChEBI" id="CHEBI:72998"/>
        <dbReference type="ChEBI" id="CHEBI:78207"/>
        <dbReference type="ChEBI" id="CHEBI:78208"/>
    </reaction>
    <physiologicalReaction direction="left-to-right" evidence="30">
        <dbReference type="Rhea" id="RHEA:41389"/>
    </physiologicalReaction>
</comment>
<evidence type="ECO:0000256" key="8">
    <source>
        <dbReference type="ARBA" id="ARBA00022968"/>
    </source>
</evidence>
<keyword evidence="12" id="KW-1208">Phospholipid metabolism</keyword>
<dbReference type="GO" id="GO:0008126">
    <property type="term" value="F:acetylesterase activity"/>
    <property type="evidence" value="ECO:0007669"/>
    <property type="project" value="TreeGrafter"/>
</dbReference>
<evidence type="ECO:0000256" key="29">
    <source>
        <dbReference type="ARBA" id="ARBA00052747"/>
    </source>
</evidence>
<comment type="catalytic activity">
    <reaction evidence="28">
        <text>1-octadecanoyl-2-hexanoyl-sn-glycero-3-phosphocholine + H2O = hexanoate + 1-octadecanoyl-sn-glycero-3-phosphocholine + H(+)</text>
        <dbReference type="Rhea" id="RHEA:54464"/>
        <dbReference type="ChEBI" id="CHEBI:15377"/>
        <dbReference type="ChEBI" id="CHEBI:15378"/>
        <dbReference type="ChEBI" id="CHEBI:17120"/>
        <dbReference type="ChEBI" id="CHEBI:73858"/>
        <dbReference type="ChEBI" id="CHEBI:138212"/>
    </reaction>
    <physiologicalReaction direction="left-to-right" evidence="28">
        <dbReference type="Rhea" id="RHEA:54465"/>
    </physiologicalReaction>
</comment>
<dbReference type="PANTHER" id="PTHR10794">
    <property type="entry name" value="ABHYDROLASE DOMAIN-CONTAINING PROTEIN"/>
    <property type="match status" value="1"/>
</dbReference>
<dbReference type="InterPro" id="IPR012020">
    <property type="entry name" value="ABHD4"/>
</dbReference>
<evidence type="ECO:0000256" key="31">
    <source>
        <dbReference type="ARBA" id="ARBA00052894"/>
    </source>
</evidence>
<dbReference type="GeneTree" id="ENSGT00950000182902"/>
<evidence type="ECO:0000256" key="9">
    <source>
        <dbReference type="ARBA" id="ARBA00022989"/>
    </source>
</evidence>
<comment type="catalytic activity">
    <reaction evidence="16">
        <text>1-hexadecanoyl-2-(5-oxopentanoyl)-sn-glycero-3-phosphocholine + H2O = 5-oxopentanoate + 1-hexadecanoyl-sn-glycero-3-phosphocholine + H(+)</text>
        <dbReference type="Rhea" id="RHEA:40483"/>
        <dbReference type="ChEBI" id="CHEBI:15377"/>
        <dbReference type="ChEBI" id="CHEBI:15378"/>
        <dbReference type="ChEBI" id="CHEBI:16120"/>
        <dbReference type="ChEBI" id="CHEBI:72998"/>
        <dbReference type="ChEBI" id="CHEBI:77890"/>
    </reaction>
    <physiologicalReaction direction="left-to-right" evidence="16">
        <dbReference type="Rhea" id="RHEA:40484"/>
    </physiologicalReaction>
</comment>
<evidence type="ECO:0000313" key="38">
    <source>
        <dbReference type="Proteomes" id="UP000008672"/>
    </source>
</evidence>
<dbReference type="PIRSF" id="PIRSF005211">
    <property type="entry name" value="Ab_hydro_YheT"/>
    <property type="match status" value="1"/>
</dbReference>
<dbReference type="InterPro" id="IPR050960">
    <property type="entry name" value="AB_hydrolase_4_sf"/>
</dbReference>
<evidence type="ECO:0000256" key="2">
    <source>
        <dbReference type="ARBA" id="ARBA00010884"/>
    </source>
</evidence>
<comment type="catalytic activity">
    <reaction evidence="24">
        <text>1-tetradecanoyl-2-(5Z,8Z,11Z,14Z-eicosatetraenoyl)-sn-glycero-3-phosphocholine + H2O = 2-(5Z,8Z,11Z,14Z)-eicosatetraenoyl-sn-glycero-3-phosphocholine + tetradecanoate + H(+)</text>
        <dbReference type="Rhea" id="RHEA:54396"/>
        <dbReference type="ChEBI" id="CHEBI:15377"/>
        <dbReference type="ChEBI" id="CHEBI:15378"/>
        <dbReference type="ChEBI" id="CHEBI:30807"/>
        <dbReference type="ChEBI" id="CHEBI:76079"/>
        <dbReference type="ChEBI" id="CHEBI:86102"/>
    </reaction>
    <physiologicalReaction direction="left-to-right" evidence="24">
        <dbReference type="Rhea" id="RHEA:54397"/>
    </physiologicalReaction>
</comment>
<comment type="catalytic activity">
    <reaction evidence="15">
        <text>a 1,2-diacyl-sn-glycero-3-phosphocholine + H2O = a 2-acyl-sn-glycero-3-phosphocholine + a fatty acid + H(+)</text>
        <dbReference type="Rhea" id="RHEA:18689"/>
        <dbReference type="ChEBI" id="CHEBI:15377"/>
        <dbReference type="ChEBI" id="CHEBI:15378"/>
        <dbReference type="ChEBI" id="CHEBI:28868"/>
        <dbReference type="ChEBI" id="CHEBI:57643"/>
        <dbReference type="ChEBI" id="CHEBI:57875"/>
        <dbReference type="EC" id="3.1.1.32"/>
    </reaction>
    <physiologicalReaction direction="left-to-right" evidence="15">
        <dbReference type="Rhea" id="RHEA:18690"/>
    </physiologicalReaction>
</comment>
<gene>
    <name evidence="37" type="primary">ABHD1</name>
</gene>
<dbReference type="HOGENOM" id="CLU_032487_4_0_1"/>
<reference evidence="38" key="1">
    <citation type="submission" date="2011-08" db="EMBL/GenBank/DDBJ databases">
        <title>The draft genome of Latimeria chalumnae.</title>
        <authorList>
            <person name="Di Palma F."/>
            <person name="Alfoldi J."/>
            <person name="Johnson J."/>
            <person name="Berlin A."/>
            <person name="Gnerre S."/>
            <person name="Jaffe D."/>
            <person name="MacCallum I."/>
            <person name="Young S."/>
            <person name="Walker B.J."/>
            <person name="Lander E."/>
            <person name="Lindblad-Toh K."/>
        </authorList>
    </citation>
    <scope>NUCLEOTIDE SEQUENCE [LARGE SCALE GENOMIC DNA]</scope>
    <source>
        <strain evidence="38">Wild caught</strain>
    </source>
</reference>
<comment type="catalytic activity">
    <reaction evidence="14">
        <text>1-O-hexadecyl-2-acetyl-sn-glycero-3-phosphocholine + H2O = 1-O-hexadecyl-sn-glycero-3-phosphocholine + acetate + H(+)</text>
        <dbReference type="Rhea" id="RHEA:40479"/>
        <dbReference type="ChEBI" id="CHEBI:15377"/>
        <dbReference type="ChEBI" id="CHEBI:15378"/>
        <dbReference type="ChEBI" id="CHEBI:30089"/>
        <dbReference type="ChEBI" id="CHEBI:44811"/>
        <dbReference type="ChEBI" id="CHEBI:64496"/>
    </reaction>
    <physiologicalReaction direction="left-to-right" evidence="14">
        <dbReference type="Rhea" id="RHEA:40480"/>
    </physiologicalReaction>
</comment>
<evidence type="ECO:0000256" key="5">
    <source>
        <dbReference type="ARBA" id="ARBA00022487"/>
    </source>
</evidence>
<evidence type="ECO:0000256" key="21">
    <source>
        <dbReference type="ARBA" id="ARBA00050195"/>
    </source>
</evidence>
<comment type="catalytic activity">
    <reaction evidence="26">
        <text>1-octadecanoyl-2-acetyl-sn-glycero-3-phosphocholine + H2O = 1-octadecanoyl-sn-glycero-3-phosphocholine + acetate + H(+)</text>
        <dbReference type="Rhea" id="RHEA:54408"/>
        <dbReference type="ChEBI" id="CHEBI:15377"/>
        <dbReference type="ChEBI" id="CHEBI:15378"/>
        <dbReference type="ChEBI" id="CHEBI:30089"/>
        <dbReference type="ChEBI" id="CHEBI:73858"/>
        <dbReference type="ChEBI" id="CHEBI:75220"/>
    </reaction>
    <physiologicalReaction direction="left-to-right" evidence="26">
        <dbReference type="Rhea" id="RHEA:54409"/>
    </physiologicalReaction>
</comment>
<comment type="function">
    <text evidence="32">Phospholipase that may play a role in phospholipids remodeling. May selectively cleave myristate (C14)-containing phosphatidylcholines through its predominant phospholipase 1 activity, cleaving preferentially acyl groups in sn1 position. In parallel, may have a minor phospholipase 2 activity acting on acyl groups in position sn2. In addition to (C14)-containing phosphatidylcholines, may also act on other medium-chain-containing and oxidatively truncated phospholipids.</text>
</comment>
<evidence type="ECO:0000256" key="14">
    <source>
        <dbReference type="ARBA" id="ARBA00023721"/>
    </source>
</evidence>
<evidence type="ECO:0000256" key="26">
    <source>
        <dbReference type="ARBA" id="ARBA00052087"/>
    </source>
</evidence>
<dbReference type="PROSITE" id="PS01133">
    <property type="entry name" value="UPF0017"/>
    <property type="match status" value="1"/>
</dbReference>
<evidence type="ECO:0000256" key="18">
    <source>
        <dbReference type="ARBA" id="ARBA00048471"/>
    </source>
</evidence>
<accession>H3B2C2</accession>
<dbReference type="GO" id="GO:0004623">
    <property type="term" value="F:phospholipase A2 activity"/>
    <property type="evidence" value="ECO:0007669"/>
    <property type="project" value="UniProtKB-EC"/>
</dbReference>
<comment type="catalytic activity">
    <reaction evidence="19">
        <text>1,2-ditetradecanoyl-sn-glycero-3-phosphocholine + H2O = 1-tetradecanoyl-sn-glycero-3-phosphocholine + tetradecanoate + H(+)</text>
        <dbReference type="Rhea" id="RHEA:54456"/>
        <dbReference type="ChEBI" id="CHEBI:15377"/>
        <dbReference type="ChEBI" id="CHEBI:15378"/>
        <dbReference type="ChEBI" id="CHEBI:30807"/>
        <dbReference type="ChEBI" id="CHEBI:45240"/>
        <dbReference type="ChEBI" id="CHEBI:64489"/>
    </reaction>
    <physiologicalReaction direction="left-to-right" evidence="19">
        <dbReference type="Rhea" id="RHEA:54457"/>
    </physiologicalReaction>
</comment>
<evidence type="ECO:0000256" key="23">
    <source>
        <dbReference type="ARBA" id="ARBA00050674"/>
    </source>
</evidence>
<name>H3B2C2_LATCH</name>
<feature type="active site" description="Charge relay system" evidence="35">
    <location>
        <position position="348"/>
    </location>
</feature>
<evidence type="ECO:0000256" key="24">
    <source>
        <dbReference type="ARBA" id="ARBA00051164"/>
    </source>
</evidence>
<dbReference type="Gene3D" id="3.40.50.1820">
    <property type="entry name" value="alpha/beta hydrolase"/>
    <property type="match status" value="1"/>
</dbReference>
<dbReference type="InterPro" id="IPR000952">
    <property type="entry name" value="AB_hydrolase_4_CS"/>
</dbReference>
<dbReference type="Pfam" id="PF00561">
    <property type="entry name" value="Abhydrolase_1"/>
    <property type="match status" value="1"/>
</dbReference>
<evidence type="ECO:0000256" key="15">
    <source>
        <dbReference type="ARBA" id="ARBA00036688"/>
    </source>
</evidence>
<feature type="active site" description="Charge relay system" evidence="35">
    <location>
        <position position="319"/>
    </location>
</feature>
<dbReference type="GO" id="GO:0047372">
    <property type="term" value="F:monoacylglycerol lipase activity"/>
    <property type="evidence" value="ECO:0007669"/>
    <property type="project" value="TreeGrafter"/>
</dbReference>
<dbReference type="EMBL" id="AFYH01095747">
    <property type="status" value="NOT_ANNOTATED_CDS"/>
    <property type="molecule type" value="Genomic_DNA"/>
</dbReference>
<dbReference type="EMBL" id="AFYH01095749">
    <property type="status" value="NOT_ANNOTATED_CDS"/>
    <property type="molecule type" value="Genomic_DNA"/>
</dbReference>
<dbReference type="Proteomes" id="UP000008672">
    <property type="component" value="Unassembled WGS sequence"/>
</dbReference>
<evidence type="ECO:0000256" key="30">
    <source>
        <dbReference type="ARBA" id="ARBA00052808"/>
    </source>
</evidence>
<comment type="subcellular location">
    <subcellularLocation>
        <location evidence="1">Membrane</location>
        <topology evidence="1">Single-pass type II membrane protein</topology>
    </subcellularLocation>
</comment>
<dbReference type="EMBL" id="AFYH01095748">
    <property type="status" value="NOT_ANNOTATED_CDS"/>
    <property type="molecule type" value="Genomic_DNA"/>
</dbReference>